<comment type="caution">
    <text evidence="2">The sequence shown here is derived from an EMBL/GenBank/DDBJ whole genome shotgun (WGS) entry which is preliminary data.</text>
</comment>
<evidence type="ECO:0000313" key="3">
    <source>
        <dbReference type="Proteomes" id="UP001234216"/>
    </source>
</evidence>
<organism evidence="2 3">
    <name type="scientific">Streptomyces canus</name>
    <dbReference type="NCBI Taxonomy" id="58343"/>
    <lineage>
        <taxon>Bacteria</taxon>
        <taxon>Bacillati</taxon>
        <taxon>Actinomycetota</taxon>
        <taxon>Actinomycetes</taxon>
        <taxon>Kitasatosporales</taxon>
        <taxon>Streptomycetaceae</taxon>
        <taxon>Streptomyces</taxon>
        <taxon>Streptomyces aurantiacus group</taxon>
    </lineage>
</organism>
<gene>
    <name evidence="2" type="ORF">QFZ22_009374</name>
</gene>
<dbReference type="RefSeq" id="WP_306986337.1">
    <property type="nucleotide sequence ID" value="NZ_JAUSYQ010000002.1"/>
</dbReference>
<feature type="compositionally biased region" description="Basic and acidic residues" evidence="1">
    <location>
        <begin position="59"/>
        <end position="74"/>
    </location>
</feature>
<dbReference type="EMBL" id="JAUSZV010000005">
    <property type="protein sequence ID" value="MDQ0913389.1"/>
    <property type="molecule type" value="Genomic_DNA"/>
</dbReference>
<sequence length="83" mass="8146">MTGPCVASGRPAGNSSAPTAATTAAMTAQAVKALPKPPVPAAVPAPPCRAAAFQAGSGDGRDHGDAERRARATAERQAGLTRP</sequence>
<reference evidence="2" key="1">
    <citation type="submission" date="2023-07" db="EMBL/GenBank/DDBJ databases">
        <title>Comparative genomics of wheat-associated soil bacteria to identify genetic determinants of phenazine resistance.</title>
        <authorList>
            <person name="Mouncey N."/>
        </authorList>
    </citation>
    <scope>NUCLEOTIDE SEQUENCE</scope>
    <source>
        <strain evidence="2">V4I22</strain>
    </source>
</reference>
<protein>
    <submittedName>
        <fullName evidence="2">Uncharacterized protein</fullName>
    </submittedName>
</protein>
<evidence type="ECO:0000256" key="1">
    <source>
        <dbReference type="SAM" id="MobiDB-lite"/>
    </source>
</evidence>
<dbReference type="Proteomes" id="UP001234216">
    <property type="component" value="Unassembled WGS sequence"/>
</dbReference>
<proteinExistence type="predicted"/>
<accession>A0AAW8FU62</accession>
<evidence type="ECO:0000313" key="2">
    <source>
        <dbReference type="EMBL" id="MDQ0913389.1"/>
    </source>
</evidence>
<feature type="region of interest" description="Disordered" evidence="1">
    <location>
        <begin position="51"/>
        <end position="83"/>
    </location>
</feature>
<dbReference type="AlphaFoldDB" id="A0AAW8FU62"/>
<name>A0AAW8FU62_9ACTN</name>
<feature type="region of interest" description="Disordered" evidence="1">
    <location>
        <begin position="1"/>
        <end position="21"/>
    </location>
</feature>